<keyword evidence="1" id="KW-0812">Transmembrane</keyword>
<dbReference type="EMBL" id="MU150234">
    <property type="protein sequence ID" value="KAF9468216.1"/>
    <property type="molecule type" value="Genomic_DNA"/>
</dbReference>
<evidence type="ECO:0000313" key="3">
    <source>
        <dbReference type="Proteomes" id="UP000807353"/>
    </source>
</evidence>
<protein>
    <submittedName>
        <fullName evidence="2">Uncharacterized protein</fullName>
    </submittedName>
</protein>
<comment type="caution">
    <text evidence="2">The sequence shown here is derived from an EMBL/GenBank/DDBJ whole genome shotgun (WGS) entry which is preliminary data.</text>
</comment>
<gene>
    <name evidence="2" type="ORF">BDZ94DRAFT_1247487</name>
</gene>
<evidence type="ECO:0000313" key="2">
    <source>
        <dbReference type="EMBL" id="KAF9468216.1"/>
    </source>
</evidence>
<keyword evidence="1" id="KW-1133">Transmembrane helix</keyword>
<organism evidence="2 3">
    <name type="scientific">Collybia nuda</name>
    <dbReference type="NCBI Taxonomy" id="64659"/>
    <lineage>
        <taxon>Eukaryota</taxon>
        <taxon>Fungi</taxon>
        <taxon>Dikarya</taxon>
        <taxon>Basidiomycota</taxon>
        <taxon>Agaricomycotina</taxon>
        <taxon>Agaricomycetes</taxon>
        <taxon>Agaricomycetidae</taxon>
        <taxon>Agaricales</taxon>
        <taxon>Tricholomatineae</taxon>
        <taxon>Clitocybaceae</taxon>
        <taxon>Collybia</taxon>
    </lineage>
</organism>
<reference evidence="2" key="1">
    <citation type="submission" date="2020-11" db="EMBL/GenBank/DDBJ databases">
        <authorList>
            <consortium name="DOE Joint Genome Institute"/>
            <person name="Ahrendt S."/>
            <person name="Riley R."/>
            <person name="Andreopoulos W."/>
            <person name="Labutti K."/>
            <person name="Pangilinan J."/>
            <person name="Ruiz-Duenas F.J."/>
            <person name="Barrasa J.M."/>
            <person name="Sanchez-Garcia M."/>
            <person name="Camarero S."/>
            <person name="Miyauchi S."/>
            <person name="Serrano A."/>
            <person name="Linde D."/>
            <person name="Babiker R."/>
            <person name="Drula E."/>
            <person name="Ayuso-Fernandez I."/>
            <person name="Pacheco R."/>
            <person name="Padilla G."/>
            <person name="Ferreira P."/>
            <person name="Barriuso J."/>
            <person name="Kellner H."/>
            <person name="Castanera R."/>
            <person name="Alfaro M."/>
            <person name="Ramirez L."/>
            <person name="Pisabarro A.G."/>
            <person name="Kuo A."/>
            <person name="Tritt A."/>
            <person name="Lipzen A."/>
            <person name="He G."/>
            <person name="Yan M."/>
            <person name="Ng V."/>
            <person name="Cullen D."/>
            <person name="Martin F."/>
            <person name="Rosso M.-N."/>
            <person name="Henrissat B."/>
            <person name="Hibbett D."/>
            <person name="Martinez A.T."/>
            <person name="Grigoriev I.V."/>
        </authorList>
    </citation>
    <scope>NUCLEOTIDE SEQUENCE</scope>
    <source>
        <strain evidence="2">CBS 247.69</strain>
    </source>
</reference>
<dbReference type="Proteomes" id="UP000807353">
    <property type="component" value="Unassembled WGS sequence"/>
</dbReference>
<accession>A0A9P6CJ05</accession>
<keyword evidence="1" id="KW-0472">Membrane</keyword>
<dbReference type="AlphaFoldDB" id="A0A9P6CJ05"/>
<feature type="transmembrane region" description="Helical" evidence="1">
    <location>
        <begin position="12"/>
        <end position="30"/>
    </location>
</feature>
<name>A0A9P6CJ05_9AGAR</name>
<evidence type="ECO:0000256" key="1">
    <source>
        <dbReference type="SAM" id="Phobius"/>
    </source>
</evidence>
<sequence>MYQLEAKYTTRINVLTAWMILAMMCCSFLYTRRVLRRCRLNRRRCGPTQATRFLTMLMTELDKYSSLRDSITGCDKCRQLEKNPFNGVELS</sequence>
<proteinExistence type="predicted"/>
<keyword evidence="3" id="KW-1185">Reference proteome</keyword>